<feature type="domain" description="Ig-like" evidence="11">
    <location>
        <begin position="20"/>
        <end position="134"/>
    </location>
</feature>
<dbReference type="InterPro" id="IPR003599">
    <property type="entry name" value="Ig_sub"/>
</dbReference>
<dbReference type="PROSITE" id="PS50835">
    <property type="entry name" value="IG_LIKE"/>
    <property type="match status" value="1"/>
</dbReference>
<dbReference type="InterPro" id="IPR013783">
    <property type="entry name" value="Ig-like_fold"/>
</dbReference>
<sequence length="146" mass="15419">MAWTPLLLGFLAHCAGFAASYVVTQPPSVSVNLGQTASITCGGDNIASTYVSWQQQKSGQAPVTIIYRDSNRPSGIPERFSGSNSGDTATLTISRAQAEDEADYYCQIWDASADDHSDTGRQGNETQTPSLTVSPSPLEPGGLCTE</sequence>
<evidence type="ECO:0000256" key="5">
    <source>
        <dbReference type="ARBA" id="ARBA00022729"/>
    </source>
</evidence>
<keyword evidence="4" id="KW-0964">Secreted</keyword>
<evidence type="ECO:0000256" key="3">
    <source>
        <dbReference type="ARBA" id="ARBA00022475"/>
    </source>
</evidence>
<dbReference type="GeneTree" id="ENSGT00940000162558"/>
<name>A0A8C0JT49_CANLU</name>
<feature type="chain" id="PRO_5034605677" description="Ig-like domain-containing protein" evidence="10">
    <location>
        <begin position="21"/>
        <end position="146"/>
    </location>
</feature>
<evidence type="ECO:0000256" key="1">
    <source>
        <dbReference type="ARBA" id="ARBA00004236"/>
    </source>
</evidence>
<dbReference type="Gene3D" id="2.60.40.10">
    <property type="entry name" value="Immunoglobulins"/>
    <property type="match status" value="1"/>
</dbReference>
<evidence type="ECO:0000256" key="8">
    <source>
        <dbReference type="ARBA" id="ARBA00023319"/>
    </source>
</evidence>
<dbReference type="GO" id="GO:0005576">
    <property type="term" value="C:extracellular region"/>
    <property type="evidence" value="ECO:0007669"/>
    <property type="project" value="UniProtKB-SubCell"/>
</dbReference>
<dbReference type="AlphaFoldDB" id="A0A8C0JT49"/>
<keyword evidence="3" id="KW-1003">Cell membrane</keyword>
<dbReference type="GO" id="GO:0002376">
    <property type="term" value="P:immune system process"/>
    <property type="evidence" value="ECO:0007669"/>
    <property type="project" value="UniProtKB-KW"/>
</dbReference>
<dbReference type="InterPro" id="IPR036179">
    <property type="entry name" value="Ig-like_dom_sf"/>
</dbReference>
<evidence type="ECO:0000256" key="9">
    <source>
        <dbReference type="SAM" id="MobiDB-lite"/>
    </source>
</evidence>
<dbReference type="SMART" id="SM00409">
    <property type="entry name" value="IG"/>
    <property type="match status" value="1"/>
</dbReference>
<keyword evidence="5 10" id="KW-0732">Signal</keyword>
<evidence type="ECO:0000256" key="6">
    <source>
        <dbReference type="ARBA" id="ARBA00022859"/>
    </source>
</evidence>
<dbReference type="Ensembl" id="ENSCAFT00020006611.1">
    <property type="protein sequence ID" value="ENSCAFP00020005720.1"/>
    <property type="gene ID" value="ENSCAFG00020004658.1"/>
</dbReference>
<evidence type="ECO:0000256" key="2">
    <source>
        <dbReference type="ARBA" id="ARBA00004613"/>
    </source>
</evidence>
<evidence type="ECO:0000313" key="13">
    <source>
        <dbReference type="Proteomes" id="UP000694391"/>
    </source>
</evidence>
<dbReference type="FunFam" id="2.60.40.10:FF:000620">
    <property type="entry name" value="Immunoglobulin lambda locus"/>
    <property type="match status" value="1"/>
</dbReference>
<proteinExistence type="predicted"/>
<reference evidence="12" key="1">
    <citation type="submission" date="2025-08" db="UniProtKB">
        <authorList>
            <consortium name="Ensembl"/>
        </authorList>
    </citation>
    <scope>IDENTIFICATION</scope>
</reference>
<evidence type="ECO:0000313" key="12">
    <source>
        <dbReference type="Ensembl" id="ENSCAFP00020005720.1"/>
    </source>
</evidence>
<dbReference type="SUPFAM" id="SSF48726">
    <property type="entry name" value="Immunoglobulin"/>
    <property type="match status" value="1"/>
</dbReference>
<dbReference type="PANTHER" id="PTHR23267">
    <property type="entry name" value="IMMUNOGLOBULIN LIGHT CHAIN"/>
    <property type="match status" value="1"/>
</dbReference>
<comment type="subcellular location">
    <subcellularLocation>
        <location evidence="1">Cell membrane</location>
    </subcellularLocation>
    <subcellularLocation>
        <location evidence="2">Secreted</location>
    </subcellularLocation>
</comment>
<keyword evidence="7" id="KW-0472">Membrane</keyword>
<feature type="compositionally biased region" description="Polar residues" evidence="9">
    <location>
        <begin position="120"/>
        <end position="135"/>
    </location>
</feature>
<keyword evidence="6" id="KW-0391">Immunity</keyword>
<feature type="signal peptide" evidence="10">
    <location>
        <begin position="1"/>
        <end position="20"/>
    </location>
</feature>
<protein>
    <recommendedName>
        <fullName evidence="11">Ig-like domain-containing protein</fullName>
    </recommendedName>
</protein>
<feature type="region of interest" description="Disordered" evidence="9">
    <location>
        <begin position="114"/>
        <end position="146"/>
    </location>
</feature>
<dbReference type="GO" id="GO:0005886">
    <property type="term" value="C:plasma membrane"/>
    <property type="evidence" value="ECO:0007669"/>
    <property type="project" value="UniProtKB-SubCell"/>
</dbReference>
<dbReference type="Proteomes" id="UP000694391">
    <property type="component" value="Unplaced"/>
</dbReference>
<evidence type="ECO:0000256" key="10">
    <source>
        <dbReference type="SAM" id="SignalP"/>
    </source>
</evidence>
<evidence type="ECO:0000256" key="7">
    <source>
        <dbReference type="ARBA" id="ARBA00023136"/>
    </source>
</evidence>
<dbReference type="Pfam" id="PF07686">
    <property type="entry name" value="V-set"/>
    <property type="match status" value="1"/>
</dbReference>
<keyword evidence="8" id="KW-0393">Immunoglobulin domain</keyword>
<organism evidence="12 13">
    <name type="scientific">Canis lupus dingo</name>
    <name type="common">dingo</name>
    <dbReference type="NCBI Taxonomy" id="286419"/>
    <lineage>
        <taxon>Eukaryota</taxon>
        <taxon>Metazoa</taxon>
        <taxon>Chordata</taxon>
        <taxon>Craniata</taxon>
        <taxon>Vertebrata</taxon>
        <taxon>Euteleostomi</taxon>
        <taxon>Mammalia</taxon>
        <taxon>Eutheria</taxon>
        <taxon>Laurasiatheria</taxon>
        <taxon>Carnivora</taxon>
        <taxon>Caniformia</taxon>
        <taxon>Canidae</taxon>
        <taxon>Canis</taxon>
    </lineage>
</organism>
<dbReference type="InterPro" id="IPR007110">
    <property type="entry name" value="Ig-like_dom"/>
</dbReference>
<accession>A0A8C0JT49</accession>
<evidence type="ECO:0000256" key="4">
    <source>
        <dbReference type="ARBA" id="ARBA00022525"/>
    </source>
</evidence>
<dbReference type="InterPro" id="IPR050150">
    <property type="entry name" value="IgV_Light_Chain"/>
</dbReference>
<dbReference type="SMART" id="SM00406">
    <property type="entry name" value="IGv"/>
    <property type="match status" value="1"/>
</dbReference>
<evidence type="ECO:0000259" key="11">
    <source>
        <dbReference type="PROSITE" id="PS50835"/>
    </source>
</evidence>
<dbReference type="InterPro" id="IPR013106">
    <property type="entry name" value="Ig_V-set"/>
</dbReference>
<keyword evidence="13" id="KW-1185">Reference proteome</keyword>
<reference evidence="12" key="2">
    <citation type="submission" date="2025-09" db="UniProtKB">
        <authorList>
            <consortium name="Ensembl"/>
        </authorList>
    </citation>
    <scope>IDENTIFICATION</scope>
</reference>